<accession>A0A917KEE2</accession>
<keyword evidence="8" id="KW-1185">Reference proteome</keyword>
<dbReference type="PROSITE" id="PS50123">
    <property type="entry name" value="CHER"/>
    <property type="match status" value="1"/>
</dbReference>
<reference evidence="7" key="2">
    <citation type="submission" date="2020-09" db="EMBL/GenBank/DDBJ databases">
        <authorList>
            <person name="Sun Q."/>
            <person name="Ohkuma M."/>
        </authorList>
    </citation>
    <scope>NUCLEOTIDE SEQUENCE</scope>
    <source>
        <strain evidence="7">JCM 18487</strain>
    </source>
</reference>
<evidence type="ECO:0000256" key="4">
    <source>
        <dbReference type="ARBA" id="ARBA00022679"/>
    </source>
</evidence>
<comment type="caution">
    <text evidence="7">The sequence shown here is derived from an EMBL/GenBank/DDBJ whole genome shotgun (WGS) entry which is preliminary data.</text>
</comment>
<dbReference type="CDD" id="cd02440">
    <property type="entry name" value="AdoMet_MTases"/>
    <property type="match status" value="1"/>
</dbReference>
<organism evidence="7 8">
    <name type="scientific">Alicyclobacillus cellulosilyticus</name>
    <dbReference type="NCBI Taxonomy" id="1003997"/>
    <lineage>
        <taxon>Bacteria</taxon>
        <taxon>Bacillati</taxon>
        <taxon>Bacillota</taxon>
        <taxon>Bacilli</taxon>
        <taxon>Bacillales</taxon>
        <taxon>Alicyclobacillaceae</taxon>
        <taxon>Alicyclobacillus</taxon>
    </lineage>
</organism>
<keyword evidence="5" id="KW-0949">S-adenosyl-L-methionine</keyword>
<dbReference type="AlphaFoldDB" id="A0A917KEE2"/>
<name>A0A917KEE2_9BACL</name>
<gene>
    <name evidence="7" type="primary">cheR</name>
    <name evidence="7" type="ORF">GCM10010885_20450</name>
</gene>
<dbReference type="GO" id="GO:0032259">
    <property type="term" value="P:methylation"/>
    <property type="evidence" value="ECO:0007669"/>
    <property type="project" value="UniProtKB-KW"/>
</dbReference>
<dbReference type="Gene3D" id="3.40.50.150">
    <property type="entry name" value="Vaccinia Virus protein VP39"/>
    <property type="match status" value="1"/>
</dbReference>
<dbReference type="EMBL" id="BMOY01000036">
    <property type="protein sequence ID" value="GGJ11083.1"/>
    <property type="molecule type" value="Genomic_DNA"/>
</dbReference>
<reference evidence="7" key="1">
    <citation type="journal article" date="2014" name="Int. J. Syst. Evol. Microbiol.">
        <title>Complete genome sequence of Corynebacterium casei LMG S-19264T (=DSM 44701T), isolated from a smear-ripened cheese.</title>
        <authorList>
            <consortium name="US DOE Joint Genome Institute (JGI-PGF)"/>
            <person name="Walter F."/>
            <person name="Albersmeier A."/>
            <person name="Kalinowski J."/>
            <person name="Ruckert C."/>
        </authorList>
    </citation>
    <scope>NUCLEOTIDE SEQUENCE</scope>
    <source>
        <strain evidence="7">JCM 18487</strain>
    </source>
</reference>
<keyword evidence="3 7" id="KW-0489">Methyltransferase</keyword>
<dbReference type="SMART" id="SM00138">
    <property type="entry name" value="MeTrc"/>
    <property type="match status" value="1"/>
</dbReference>
<dbReference type="SUPFAM" id="SSF47757">
    <property type="entry name" value="Chemotaxis receptor methyltransferase CheR, N-terminal domain"/>
    <property type="match status" value="1"/>
</dbReference>
<protein>
    <recommendedName>
        <fullName evidence="2">protein-glutamate O-methyltransferase</fullName>
        <ecNumber evidence="2">2.1.1.80</ecNumber>
    </recommendedName>
</protein>
<sequence length="263" mass="30499">MGTFDEYLQFADEFLRLTGIDLSQYKRQQMERRLTALRDHLGFATFRAFAAALARDAGLLRKTLAHMTINVSEFFRNPDRWWALMPLLAREAGREFRVWSAACASGEEPYTIAMLLEEHRLAPYHILATDIDEEVLRQAQAGCYHERQLREVPEAYLQKYFVVHDGTWQVAERLKRHVQFVRHDLLRDPYPAGFDLIVCRNVLIYFTDEGKDRVVRGFARALRPGGLLFVGSTEQFLSPDRYGLQMAIPFVYRKAADGPPARR</sequence>
<evidence type="ECO:0000313" key="7">
    <source>
        <dbReference type="EMBL" id="GGJ11083.1"/>
    </source>
</evidence>
<evidence type="ECO:0000256" key="1">
    <source>
        <dbReference type="ARBA" id="ARBA00001541"/>
    </source>
</evidence>
<dbReference type="GO" id="GO:0008983">
    <property type="term" value="F:protein-glutamate O-methyltransferase activity"/>
    <property type="evidence" value="ECO:0007669"/>
    <property type="project" value="UniProtKB-EC"/>
</dbReference>
<dbReference type="EC" id="2.1.1.80" evidence="2"/>
<dbReference type="Pfam" id="PF03705">
    <property type="entry name" value="CheR_N"/>
    <property type="match status" value="1"/>
</dbReference>
<evidence type="ECO:0000256" key="2">
    <source>
        <dbReference type="ARBA" id="ARBA00012534"/>
    </source>
</evidence>
<evidence type="ECO:0000256" key="5">
    <source>
        <dbReference type="ARBA" id="ARBA00022691"/>
    </source>
</evidence>
<evidence type="ECO:0000259" key="6">
    <source>
        <dbReference type="PROSITE" id="PS50123"/>
    </source>
</evidence>
<dbReference type="Pfam" id="PF01739">
    <property type="entry name" value="CheR"/>
    <property type="match status" value="1"/>
</dbReference>
<dbReference type="PANTHER" id="PTHR24422:SF19">
    <property type="entry name" value="CHEMOTAXIS PROTEIN METHYLTRANSFERASE"/>
    <property type="match status" value="1"/>
</dbReference>
<dbReference type="InterPro" id="IPR036804">
    <property type="entry name" value="CheR_N_sf"/>
</dbReference>
<dbReference type="Proteomes" id="UP000637695">
    <property type="component" value="Unassembled WGS sequence"/>
</dbReference>
<dbReference type="Gene3D" id="1.10.155.10">
    <property type="entry name" value="Chemotaxis receptor methyltransferase CheR, N-terminal domain"/>
    <property type="match status" value="1"/>
</dbReference>
<feature type="domain" description="CheR-type methyltransferase" evidence="6">
    <location>
        <begin position="1"/>
        <end position="257"/>
    </location>
</feature>
<comment type="catalytic activity">
    <reaction evidence="1">
        <text>L-glutamyl-[protein] + S-adenosyl-L-methionine = [protein]-L-glutamate 5-O-methyl ester + S-adenosyl-L-homocysteine</text>
        <dbReference type="Rhea" id="RHEA:24452"/>
        <dbReference type="Rhea" id="RHEA-COMP:10208"/>
        <dbReference type="Rhea" id="RHEA-COMP:10311"/>
        <dbReference type="ChEBI" id="CHEBI:29973"/>
        <dbReference type="ChEBI" id="CHEBI:57856"/>
        <dbReference type="ChEBI" id="CHEBI:59789"/>
        <dbReference type="ChEBI" id="CHEBI:82795"/>
        <dbReference type="EC" id="2.1.1.80"/>
    </reaction>
</comment>
<dbReference type="InterPro" id="IPR000780">
    <property type="entry name" value="CheR_MeTrfase"/>
</dbReference>
<evidence type="ECO:0000256" key="3">
    <source>
        <dbReference type="ARBA" id="ARBA00022603"/>
    </source>
</evidence>
<dbReference type="InterPro" id="IPR050903">
    <property type="entry name" value="Bact_Chemotaxis_MeTrfase"/>
</dbReference>
<dbReference type="InterPro" id="IPR029063">
    <property type="entry name" value="SAM-dependent_MTases_sf"/>
</dbReference>
<dbReference type="PANTHER" id="PTHR24422">
    <property type="entry name" value="CHEMOTAXIS PROTEIN METHYLTRANSFERASE"/>
    <property type="match status" value="1"/>
</dbReference>
<dbReference type="PRINTS" id="PR00996">
    <property type="entry name" value="CHERMTFRASE"/>
</dbReference>
<dbReference type="RefSeq" id="WP_188882889.1">
    <property type="nucleotide sequence ID" value="NZ_BMOY01000036.1"/>
</dbReference>
<dbReference type="InterPro" id="IPR022641">
    <property type="entry name" value="CheR_N"/>
</dbReference>
<dbReference type="InterPro" id="IPR022642">
    <property type="entry name" value="CheR_C"/>
</dbReference>
<proteinExistence type="predicted"/>
<keyword evidence="4" id="KW-0808">Transferase</keyword>
<dbReference type="SUPFAM" id="SSF53335">
    <property type="entry name" value="S-adenosyl-L-methionine-dependent methyltransferases"/>
    <property type="match status" value="1"/>
</dbReference>
<evidence type="ECO:0000313" key="8">
    <source>
        <dbReference type="Proteomes" id="UP000637695"/>
    </source>
</evidence>